<protein>
    <submittedName>
        <fullName evidence="1">Uncharacterized protein</fullName>
    </submittedName>
</protein>
<name>A0A0E9T668_ANGAN</name>
<evidence type="ECO:0000313" key="1">
    <source>
        <dbReference type="EMBL" id="JAH48420.1"/>
    </source>
</evidence>
<sequence>MCLIGLSKDCKRNASCLWQSIQYFARSTFIALYIITSAANQSVVLICV</sequence>
<dbReference type="EMBL" id="GBXM01060157">
    <property type="protein sequence ID" value="JAH48420.1"/>
    <property type="molecule type" value="Transcribed_RNA"/>
</dbReference>
<dbReference type="AlphaFoldDB" id="A0A0E9T668"/>
<reference evidence="1" key="2">
    <citation type="journal article" date="2015" name="Fish Shellfish Immunol.">
        <title>Early steps in the European eel (Anguilla anguilla)-Vibrio vulnificus interaction in the gills: Role of the RtxA13 toxin.</title>
        <authorList>
            <person name="Callol A."/>
            <person name="Pajuelo D."/>
            <person name="Ebbesson L."/>
            <person name="Teles M."/>
            <person name="MacKenzie S."/>
            <person name="Amaro C."/>
        </authorList>
    </citation>
    <scope>NUCLEOTIDE SEQUENCE</scope>
</reference>
<accession>A0A0E9T668</accession>
<proteinExistence type="predicted"/>
<organism evidence="1">
    <name type="scientific">Anguilla anguilla</name>
    <name type="common">European freshwater eel</name>
    <name type="synonym">Muraena anguilla</name>
    <dbReference type="NCBI Taxonomy" id="7936"/>
    <lineage>
        <taxon>Eukaryota</taxon>
        <taxon>Metazoa</taxon>
        <taxon>Chordata</taxon>
        <taxon>Craniata</taxon>
        <taxon>Vertebrata</taxon>
        <taxon>Euteleostomi</taxon>
        <taxon>Actinopterygii</taxon>
        <taxon>Neopterygii</taxon>
        <taxon>Teleostei</taxon>
        <taxon>Anguilliformes</taxon>
        <taxon>Anguillidae</taxon>
        <taxon>Anguilla</taxon>
    </lineage>
</organism>
<reference evidence="1" key="1">
    <citation type="submission" date="2014-11" db="EMBL/GenBank/DDBJ databases">
        <authorList>
            <person name="Amaro Gonzalez C."/>
        </authorList>
    </citation>
    <scope>NUCLEOTIDE SEQUENCE</scope>
</reference>